<feature type="transmembrane region" description="Helical" evidence="1">
    <location>
        <begin position="21"/>
        <end position="41"/>
    </location>
</feature>
<keyword evidence="1" id="KW-0812">Transmembrane</keyword>
<dbReference type="HOGENOM" id="CLU_119014_0_0_5"/>
<dbReference type="KEGG" id="man:A11S_374"/>
<feature type="transmembrane region" description="Helical" evidence="1">
    <location>
        <begin position="53"/>
        <end position="72"/>
    </location>
</feature>
<organism evidence="2 3">
    <name type="scientific">Micavibrio aeruginosavorus EPB</name>
    <dbReference type="NCBI Taxonomy" id="349215"/>
    <lineage>
        <taxon>Bacteria</taxon>
        <taxon>Pseudomonadati</taxon>
        <taxon>Bdellovibrionota</taxon>
        <taxon>Bdellovibrionia</taxon>
        <taxon>Bdellovibrionales</taxon>
        <taxon>Pseudobdellovibrionaceae</taxon>
        <taxon>Micavibrio</taxon>
    </lineage>
</organism>
<reference evidence="2 3" key="1">
    <citation type="journal article" date="2013" name="ISME J.">
        <title>By their genes ye shall know them: genomic signatures of predatory bacteria.</title>
        <authorList>
            <person name="Pasternak Z."/>
            <person name="Pietrokovski S."/>
            <person name="Rotem O."/>
            <person name="Gophna U."/>
            <person name="Lurie-Weinberger M.N."/>
            <person name="Jurkevitch E."/>
        </authorList>
    </citation>
    <scope>NUCLEOTIDE SEQUENCE [LARGE SCALE GENOMIC DNA]</scope>
    <source>
        <strain evidence="2">EPB</strain>
    </source>
</reference>
<dbReference type="AlphaFoldDB" id="M4VD98"/>
<keyword evidence="1" id="KW-1133">Transmembrane helix</keyword>
<evidence type="ECO:0000313" key="2">
    <source>
        <dbReference type="EMBL" id="AGH97208.1"/>
    </source>
</evidence>
<protein>
    <recommendedName>
        <fullName evidence="4">Transmembrane protein</fullName>
    </recommendedName>
</protein>
<evidence type="ECO:0000256" key="1">
    <source>
        <dbReference type="SAM" id="Phobius"/>
    </source>
</evidence>
<gene>
    <name evidence="2" type="ORF">A11S_374</name>
</gene>
<evidence type="ECO:0000313" key="3">
    <source>
        <dbReference type="Proteomes" id="UP000011932"/>
    </source>
</evidence>
<keyword evidence="1" id="KW-0472">Membrane</keyword>
<evidence type="ECO:0008006" key="4">
    <source>
        <dbReference type="Google" id="ProtNLM"/>
    </source>
</evidence>
<sequence>MQRVVQNKSVESEAYKKQLHIWLGVGSAGGAISMVSLATSLPDPSSTLVFLQLSLWSFLVGVVGAGASLLFLSLRADALGEHYAAAHNRDQLNTAVKVIPVVISSPQRLADDANQERNIMIEKSQKEHNQAERAWKFSRWYKGAWVISLSVSAAAFIFGFAWPLTQISFFETSLYCHENAKCTQEPVNADFSGAQQEQ</sequence>
<feature type="transmembrane region" description="Helical" evidence="1">
    <location>
        <begin position="143"/>
        <end position="164"/>
    </location>
</feature>
<name>M4VD98_9BACT</name>
<dbReference type="Proteomes" id="UP000011932">
    <property type="component" value="Chromosome"/>
</dbReference>
<proteinExistence type="predicted"/>
<dbReference type="EMBL" id="CP003538">
    <property type="protein sequence ID" value="AGH97208.1"/>
    <property type="molecule type" value="Genomic_DNA"/>
</dbReference>
<accession>M4VD98</accession>